<comment type="caution">
    <text evidence="5">The sequence shown here is derived from an EMBL/GenBank/DDBJ whole genome shotgun (WGS) entry which is preliminary data.</text>
</comment>
<sequence length="184" mass="21421">MKNSKIMPDVMIFSTFVQFLISINGYAPNVISYNTLINVIVRFKGLIRPMYLLRKSIYMRSSSQPNSSFATYPGILLDYLCKNRHLDEAMALLKTIEGIIWILIYKFILLSLMEACLCPNVRTYTIMINGLCKRGLLREAYKLFMEMDENGLLTHMLRLQYNYPRTLQIKEAFRAIPYSSKKSC</sequence>
<dbReference type="PROSITE" id="PS51375">
    <property type="entry name" value="PPR"/>
    <property type="match status" value="1"/>
</dbReference>
<accession>A0AA38Z4S8</accession>
<proteinExistence type="inferred from homology"/>
<name>A0AA38Z4S8_VITRO</name>
<dbReference type="Pfam" id="PF12854">
    <property type="entry name" value="PPR_1"/>
    <property type="match status" value="1"/>
</dbReference>
<evidence type="ECO:0000313" key="6">
    <source>
        <dbReference type="Proteomes" id="UP001168098"/>
    </source>
</evidence>
<keyword evidence="2" id="KW-0677">Repeat</keyword>
<dbReference type="Gene3D" id="1.25.40.10">
    <property type="entry name" value="Tetratricopeptide repeat domain"/>
    <property type="match status" value="2"/>
</dbReference>
<evidence type="ECO:0000313" key="5">
    <source>
        <dbReference type="EMBL" id="KAJ9682383.1"/>
    </source>
</evidence>
<feature type="transmembrane region" description="Helical" evidence="4">
    <location>
        <begin position="92"/>
        <end position="113"/>
    </location>
</feature>
<dbReference type="AlphaFoldDB" id="A0AA38Z4S8"/>
<keyword evidence="4" id="KW-0812">Transmembrane</keyword>
<dbReference type="InterPro" id="IPR011990">
    <property type="entry name" value="TPR-like_helical_dom_sf"/>
</dbReference>
<keyword evidence="4" id="KW-1133">Transmembrane helix</keyword>
<dbReference type="Proteomes" id="UP001168098">
    <property type="component" value="Unassembled WGS sequence"/>
</dbReference>
<evidence type="ECO:0000256" key="1">
    <source>
        <dbReference type="ARBA" id="ARBA00007626"/>
    </source>
</evidence>
<feature type="repeat" description="PPR" evidence="3">
    <location>
        <begin position="120"/>
        <end position="154"/>
    </location>
</feature>
<reference evidence="5 6" key="1">
    <citation type="journal article" date="2023" name="BMC Biotechnol.">
        <title>Vitis rotundifolia cv Carlos genome sequencing.</title>
        <authorList>
            <person name="Huff M."/>
            <person name="Hulse-Kemp A."/>
            <person name="Scheffler B."/>
            <person name="Youngblood R."/>
            <person name="Simpson S."/>
            <person name="Babiker E."/>
            <person name="Staton M."/>
        </authorList>
    </citation>
    <scope>NUCLEOTIDE SEQUENCE [LARGE SCALE GENOMIC DNA]</scope>
    <source>
        <tissue evidence="5">Leaf</tissue>
    </source>
</reference>
<dbReference type="InterPro" id="IPR002885">
    <property type="entry name" value="PPR_rpt"/>
</dbReference>
<dbReference type="PANTHER" id="PTHR46128">
    <property type="entry name" value="MITOCHONDRIAL GROUP I INTRON SPLICING FACTOR CCM1"/>
    <property type="match status" value="1"/>
</dbReference>
<dbReference type="InterPro" id="IPR050872">
    <property type="entry name" value="PPR_P_subfamily"/>
</dbReference>
<keyword evidence="6" id="KW-1185">Reference proteome</keyword>
<organism evidence="5 6">
    <name type="scientific">Vitis rotundifolia</name>
    <name type="common">Muscadine grape</name>
    <dbReference type="NCBI Taxonomy" id="103349"/>
    <lineage>
        <taxon>Eukaryota</taxon>
        <taxon>Viridiplantae</taxon>
        <taxon>Streptophyta</taxon>
        <taxon>Embryophyta</taxon>
        <taxon>Tracheophyta</taxon>
        <taxon>Spermatophyta</taxon>
        <taxon>Magnoliopsida</taxon>
        <taxon>eudicotyledons</taxon>
        <taxon>Gunneridae</taxon>
        <taxon>Pentapetalae</taxon>
        <taxon>rosids</taxon>
        <taxon>Vitales</taxon>
        <taxon>Vitaceae</taxon>
        <taxon>Viteae</taxon>
        <taxon>Vitis</taxon>
    </lineage>
</organism>
<comment type="similarity">
    <text evidence="1">Belongs to the PPR family. P subfamily.</text>
</comment>
<dbReference type="NCBIfam" id="TIGR00756">
    <property type="entry name" value="PPR"/>
    <property type="match status" value="1"/>
</dbReference>
<evidence type="ECO:0000256" key="4">
    <source>
        <dbReference type="SAM" id="Phobius"/>
    </source>
</evidence>
<evidence type="ECO:0008006" key="7">
    <source>
        <dbReference type="Google" id="ProtNLM"/>
    </source>
</evidence>
<dbReference type="PANTHER" id="PTHR46128:SF358">
    <property type="entry name" value="TETRATRICOPEPTIDE REPEAT (TPR)-LIKE SUPERFAMILY PROTEIN"/>
    <property type="match status" value="1"/>
</dbReference>
<dbReference type="Pfam" id="PF01535">
    <property type="entry name" value="PPR"/>
    <property type="match status" value="1"/>
</dbReference>
<evidence type="ECO:0000256" key="3">
    <source>
        <dbReference type="PROSITE-ProRule" id="PRU00708"/>
    </source>
</evidence>
<gene>
    <name evidence="5" type="ORF">PVL29_018323</name>
</gene>
<keyword evidence="4" id="KW-0472">Membrane</keyword>
<evidence type="ECO:0000256" key="2">
    <source>
        <dbReference type="ARBA" id="ARBA00022737"/>
    </source>
</evidence>
<dbReference type="EMBL" id="JARBHA010000014">
    <property type="protein sequence ID" value="KAJ9682383.1"/>
    <property type="molecule type" value="Genomic_DNA"/>
</dbReference>
<protein>
    <recommendedName>
        <fullName evidence="7">Pentatricopeptide repeat-containing protein</fullName>
    </recommendedName>
</protein>